<dbReference type="GO" id="GO:0005739">
    <property type="term" value="C:mitochondrion"/>
    <property type="evidence" value="ECO:0007669"/>
    <property type="project" value="TreeGrafter"/>
</dbReference>
<dbReference type="InterPro" id="IPR011765">
    <property type="entry name" value="Pept_M16_N"/>
</dbReference>
<dbReference type="InParanoid" id="A0A5K4FD16"/>
<proteinExistence type="predicted"/>
<evidence type="ECO:0000313" key="2">
    <source>
        <dbReference type="Proteomes" id="UP000008854"/>
    </source>
</evidence>
<dbReference type="InterPro" id="IPR011249">
    <property type="entry name" value="Metalloenz_LuxS/M16"/>
</dbReference>
<accession>A0A5K4FD16</accession>
<reference evidence="2" key="1">
    <citation type="journal article" date="2012" name="PLoS Negl. Trop. Dis.">
        <title>A systematically improved high quality genome and transcriptome of the human blood fluke Schistosoma mansoni.</title>
        <authorList>
            <person name="Protasio A.V."/>
            <person name="Tsai I.J."/>
            <person name="Babbage A."/>
            <person name="Nichol S."/>
            <person name="Hunt M."/>
            <person name="Aslett M.A."/>
            <person name="De Silva N."/>
            <person name="Velarde G.S."/>
            <person name="Anderson T.J."/>
            <person name="Clark R.C."/>
            <person name="Davidson C."/>
            <person name="Dillon G.P."/>
            <person name="Holroyd N.E."/>
            <person name="LoVerde P.T."/>
            <person name="Lloyd C."/>
            <person name="McQuillan J."/>
            <person name="Oliveira G."/>
            <person name="Otto T.D."/>
            <person name="Parker-Manuel S.J."/>
            <person name="Quail M.A."/>
            <person name="Wilson R.A."/>
            <person name="Zerlotini A."/>
            <person name="Dunne D.W."/>
            <person name="Berriman M."/>
        </authorList>
    </citation>
    <scope>NUCLEOTIDE SEQUENCE [LARGE SCALE GENOMIC DNA]</scope>
    <source>
        <strain evidence="2">Puerto Rican</strain>
    </source>
</reference>
<dbReference type="GO" id="GO:0046872">
    <property type="term" value="F:metal ion binding"/>
    <property type="evidence" value="ECO:0007669"/>
    <property type="project" value="InterPro"/>
</dbReference>
<dbReference type="Proteomes" id="UP000008854">
    <property type="component" value="Unassembled WGS sequence"/>
</dbReference>
<feature type="domain" description="Peptidase M16 N-terminal" evidence="1">
    <location>
        <begin position="57"/>
        <end position="131"/>
    </location>
</feature>
<evidence type="ECO:0000259" key="1">
    <source>
        <dbReference type="Pfam" id="PF00675"/>
    </source>
</evidence>
<dbReference type="FunCoup" id="A0A5K4FD16">
    <property type="interactions" value="1060"/>
</dbReference>
<keyword evidence="2" id="KW-1185">Reference proteome</keyword>
<dbReference type="Pfam" id="PF00675">
    <property type="entry name" value="Peptidase_M16"/>
    <property type="match status" value="1"/>
</dbReference>
<dbReference type="STRING" id="6183.A0A5K4FD16"/>
<reference evidence="3" key="2">
    <citation type="submission" date="2019-11" db="UniProtKB">
        <authorList>
            <consortium name="WormBaseParasite"/>
        </authorList>
    </citation>
    <scope>IDENTIFICATION</scope>
    <source>
        <strain evidence="3">Puerto Rican</strain>
    </source>
</reference>
<dbReference type="SUPFAM" id="SSF63411">
    <property type="entry name" value="LuxS/MPP-like metallohydrolase"/>
    <property type="match status" value="2"/>
</dbReference>
<dbReference type="PANTHER" id="PTHR11851:SF226">
    <property type="entry name" value="CYTOCHROME B-C1 COMPLEX SUBUNIT 2, MITOCHONDRIAL"/>
    <property type="match status" value="1"/>
</dbReference>
<dbReference type="PANTHER" id="PTHR11851">
    <property type="entry name" value="METALLOPROTEASE"/>
    <property type="match status" value="1"/>
</dbReference>
<organism evidence="2 3">
    <name type="scientific">Schistosoma mansoni</name>
    <name type="common">Blood fluke</name>
    <dbReference type="NCBI Taxonomy" id="6183"/>
    <lineage>
        <taxon>Eukaryota</taxon>
        <taxon>Metazoa</taxon>
        <taxon>Spiralia</taxon>
        <taxon>Lophotrochozoa</taxon>
        <taxon>Platyhelminthes</taxon>
        <taxon>Trematoda</taxon>
        <taxon>Digenea</taxon>
        <taxon>Strigeidida</taxon>
        <taxon>Schistosomatoidea</taxon>
        <taxon>Schistosomatidae</taxon>
        <taxon>Schistosoma</taxon>
    </lineage>
</organism>
<sequence>MSSSSRFRVLTQLKPRAVNIATSCQVGRQKDVSVTQSAEGIKLVSLPQLSLGFGCTRIALVVKSGSRYESSKNRGISHLVRRSFGMSTPELTSVNLTRHFQQMGARVQCATTREHMIYTVDVAPNFASRAGFLLCSMASSPCYYAWELKDIVYKLMSKDVDILNRRNLNELGMELLHEAAFGTSDSGCGLGYSLISPADRVGSHSIDQINEYHSRGFVGEKCALGIIHPNSDIDGMEILKKVKSSIHLNPAHQEIGSGGHGFVGGEIRRDLNAAPTVYAYLAWPMRGSCTISGLIVCALNGSSNRIKHGRNASKSLLARTAVEGDIETEVVAFHKLYIDHSLFGIAVAGACPKAVGSRIKRIISVLRSSSFTEENLRQAKQTLKADLMFRYENPLYSLVDISTNLLSSSVDQFLKPIEVVAGLDKVDLKSVNDALNKTVMNHQAAFSLVGPDLGFIEPLQLLLKE</sequence>
<dbReference type="Gene3D" id="3.30.830.10">
    <property type="entry name" value="Metalloenzyme, LuxS/M16 peptidase-like"/>
    <property type="match status" value="2"/>
</dbReference>
<dbReference type="WBParaSite" id="Smp_341300.1">
    <property type="protein sequence ID" value="Smp_341300.1"/>
    <property type="gene ID" value="Smp_341300"/>
</dbReference>
<evidence type="ECO:0000313" key="3">
    <source>
        <dbReference type="WBParaSite" id="Smp_341300.1"/>
    </source>
</evidence>
<dbReference type="AlphaFoldDB" id="A0A5K4FD16"/>
<dbReference type="InterPro" id="IPR050361">
    <property type="entry name" value="MPP/UQCRC_Complex"/>
</dbReference>
<protein>
    <submittedName>
        <fullName evidence="3">Peptidase_M16 domain-containing protein</fullName>
    </submittedName>
</protein>
<name>A0A5K4FD16_SCHMA</name>